<dbReference type="EMBL" id="WJQS01000014">
    <property type="protein sequence ID" value="MRI86410.1"/>
    <property type="molecule type" value="Genomic_DNA"/>
</dbReference>
<keyword evidence="1" id="KW-1133">Transmembrane helix</keyword>
<evidence type="ECO:0000313" key="3">
    <source>
        <dbReference type="Proteomes" id="UP000430975"/>
    </source>
</evidence>
<feature type="transmembrane region" description="Helical" evidence="1">
    <location>
        <begin position="141"/>
        <end position="163"/>
    </location>
</feature>
<dbReference type="InterPro" id="IPR010288">
    <property type="entry name" value="EcsB_ABC"/>
</dbReference>
<evidence type="ECO:0000313" key="2">
    <source>
        <dbReference type="EMBL" id="MRI86410.1"/>
    </source>
</evidence>
<organism evidence="2 3">
    <name type="scientific">Fundicoccus ignavus</name>
    <dbReference type="NCBI Taxonomy" id="2664442"/>
    <lineage>
        <taxon>Bacteria</taxon>
        <taxon>Bacillati</taxon>
        <taxon>Bacillota</taxon>
        <taxon>Bacilli</taxon>
        <taxon>Lactobacillales</taxon>
        <taxon>Aerococcaceae</taxon>
        <taxon>Fundicoccus</taxon>
    </lineage>
</organism>
<dbReference type="GO" id="GO:0016020">
    <property type="term" value="C:membrane"/>
    <property type="evidence" value="ECO:0007669"/>
    <property type="project" value="InterPro"/>
</dbReference>
<gene>
    <name evidence="2" type="ORF">GIY09_11195</name>
</gene>
<sequence length="422" mass="49032">MTLAQLWQKRLSHFLNELGKYGRLIFNDHFSIILFMMLGFGAFFYQDQLVKLQAMDLATLKWPVLLSASLVLALFFHLGRPLLLTLDPDKSYLFARGKEWQAYWLKGTILAVVLPIILLLVMYALMSPFISLVTAWSDGVFIAYAVCLVWAKLINFLLMYLNIFDLGLGKVEKPLKQGHHTLAFVLVLLVSFAFSQPIGLIFMSVVLVLLTAYVGWAMTRREQQLMQFNYVIEQEEIRTATFYKWIAIFADVPHLVPSVKRRQYLDGLLEKLSDKLPNRESYMYIRMLFRHTAYSGVWIRVMIFIALLLVLVDQLWMAAALGFIGHLLTVVQLVPLIHYYDAHPFQMLYPIKMSNQYQAFQKTMLIIFFVQTLVYALVWVLVQGFSLTWLTAIGIWLILALLLIYIYIPAWSRKQAKKINRF</sequence>
<feature type="transmembrane region" description="Helical" evidence="1">
    <location>
        <begin position="388"/>
        <end position="408"/>
    </location>
</feature>
<feature type="transmembrane region" description="Helical" evidence="1">
    <location>
        <begin position="363"/>
        <end position="382"/>
    </location>
</feature>
<dbReference type="Pfam" id="PF05975">
    <property type="entry name" value="EcsB"/>
    <property type="match status" value="1"/>
</dbReference>
<feature type="transmembrane region" description="Helical" evidence="1">
    <location>
        <begin position="318"/>
        <end position="342"/>
    </location>
</feature>
<keyword evidence="3" id="KW-1185">Reference proteome</keyword>
<dbReference type="PIRSF" id="PIRSF037259">
    <property type="entry name" value="EcsB_ABC"/>
    <property type="match status" value="1"/>
</dbReference>
<accession>A0A6I2GEY0</accession>
<feature type="transmembrane region" description="Helical" evidence="1">
    <location>
        <begin position="21"/>
        <end position="44"/>
    </location>
</feature>
<feature type="transmembrane region" description="Helical" evidence="1">
    <location>
        <begin position="200"/>
        <end position="218"/>
    </location>
</feature>
<keyword evidence="1" id="KW-0812">Transmembrane</keyword>
<dbReference type="AlphaFoldDB" id="A0A6I2GEY0"/>
<feature type="transmembrane region" description="Helical" evidence="1">
    <location>
        <begin position="293"/>
        <end position="312"/>
    </location>
</feature>
<feature type="transmembrane region" description="Helical" evidence="1">
    <location>
        <begin position="64"/>
        <end position="83"/>
    </location>
</feature>
<proteinExistence type="predicted"/>
<feature type="transmembrane region" description="Helical" evidence="1">
    <location>
        <begin position="175"/>
        <end position="194"/>
    </location>
</feature>
<feature type="transmembrane region" description="Helical" evidence="1">
    <location>
        <begin position="103"/>
        <end position="126"/>
    </location>
</feature>
<name>A0A6I2GEY0_9LACT</name>
<protein>
    <recommendedName>
        <fullName evidence="4">ABC transporter permease</fullName>
    </recommendedName>
</protein>
<reference evidence="2 3" key="1">
    <citation type="submission" date="2019-11" db="EMBL/GenBank/DDBJ databases">
        <title>Characterisation of Fundicoccus ignavus gen. nov. sp. nov., a novel genus of the family Aerococcaceae isolated from bulk tank milk.</title>
        <authorList>
            <person name="Siebert A."/>
            <person name="Huptas C."/>
            <person name="Wenning M."/>
            <person name="Scherer S."/>
            <person name="Doll E.V."/>
        </authorList>
    </citation>
    <scope>NUCLEOTIDE SEQUENCE [LARGE SCALE GENOMIC DNA]</scope>
    <source>
        <strain evidence="2 3">WS4759</strain>
    </source>
</reference>
<dbReference type="RefSeq" id="WP_153864081.1">
    <property type="nucleotide sequence ID" value="NZ_WJQS01000014.1"/>
</dbReference>
<evidence type="ECO:0000256" key="1">
    <source>
        <dbReference type="SAM" id="Phobius"/>
    </source>
</evidence>
<keyword evidence="1" id="KW-0472">Membrane</keyword>
<comment type="caution">
    <text evidence="2">The sequence shown here is derived from an EMBL/GenBank/DDBJ whole genome shotgun (WGS) entry which is preliminary data.</text>
</comment>
<dbReference type="Proteomes" id="UP000430975">
    <property type="component" value="Unassembled WGS sequence"/>
</dbReference>
<evidence type="ECO:0008006" key="4">
    <source>
        <dbReference type="Google" id="ProtNLM"/>
    </source>
</evidence>